<keyword evidence="19" id="KW-1185">Reference proteome</keyword>
<dbReference type="PANTHER" id="PTHR46913:SF1">
    <property type="entry name" value="RING-H2 FINGER PROTEIN ATL16"/>
    <property type="match status" value="1"/>
</dbReference>
<sequence>MDDNSAGIPQHHTPVDHFLSKKIMLSATVMLFTVIFLVLCLHFYARWFLLRSRTHHLRRSQHRTHLVFYSDPTNTLSQGLEPSILTSLPTFLYSSTTTHDQVLECAVCLSEFEDKDEVRLLPKCNHSFHIDCIDMWFHSHSTCPLCRVPVKPDIPVPVTETMFEIVVSVGEPVEAEAGSSSGVCSSCQHCEDEMGCSSSSPLADLGSRRKPLELQRRNDSFGNLDEEFGLGSPRGQGFKSPRNRILSLKRILSRDKMAVLSRSASALSCSSVTDNDVERGREEAQPLRTQEPQDDS</sequence>
<dbReference type="GO" id="GO:0016020">
    <property type="term" value="C:membrane"/>
    <property type="evidence" value="ECO:0007669"/>
    <property type="project" value="UniProtKB-SubCell"/>
</dbReference>
<dbReference type="SUPFAM" id="SSF57850">
    <property type="entry name" value="RING/U-box"/>
    <property type="match status" value="1"/>
</dbReference>
<dbReference type="Proteomes" id="UP000655225">
    <property type="component" value="Unassembled WGS sequence"/>
</dbReference>
<feature type="transmembrane region" description="Helical" evidence="16">
    <location>
        <begin position="23"/>
        <end position="49"/>
    </location>
</feature>
<evidence type="ECO:0000256" key="1">
    <source>
        <dbReference type="ARBA" id="ARBA00000900"/>
    </source>
</evidence>
<evidence type="ECO:0000256" key="14">
    <source>
        <dbReference type="PROSITE-ProRule" id="PRU00175"/>
    </source>
</evidence>
<protein>
    <recommendedName>
        <fullName evidence="4">RING-type E3 ubiquitin transferase</fullName>
        <ecNumber evidence="4">2.3.2.27</ecNumber>
    </recommendedName>
</protein>
<keyword evidence="6 16" id="KW-0812">Transmembrane</keyword>
<evidence type="ECO:0000256" key="15">
    <source>
        <dbReference type="SAM" id="MobiDB-lite"/>
    </source>
</evidence>
<dbReference type="Gene3D" id="3.30.40.10">
    <property type="entry name" value="Zinc/RING finger domain, C3HC4 (zinc finger)"/>
    <property type="match status" value="1"/>
</dbReference>
<dbReference type="GO" id="GO:0016567">
    <property type="term" value="P:protein ubiquitination"/>
    <property type="evidence" value="ECO:0007669"/>
    <property type="project" value="InterPro"/>
</dbReference>
<evidence type="ECO:0000256" key="12">
    <source>
        <dbReference type="ARBA" id="ARBA00023136"/>
    </source>
</evidence>
<dbReference type="PANTHER" id="PTHR46913">
    <property type="entry name" value="RING-H2 FINGER PROTEIN ATL16"/>
    <property type="match status" value="1"/>
</dbReference>
<keyword evidence="9" id="KW-0833">Ubl conjugation pathway</keyword>
<dbReference type="OMA" id="NASEHCE"/>
<dbReference type="AlphaFoldDB" id="A0A835D252"/>
<evidence type="ECO:0000256" key="8">
    <source>
        <dbReference type="ARBA" id="ARBA00022771"/>
    </source>
</evidence>
<feature type="region of interest" description="Disordered" evidence="15">
    <location>
        <begin position="260"/>
        <end position="296"/>
    </location>
</feature>
<dbReference type="OrthoDB" id="8062037at2759"/>
<evidence type="ECO:0000313" key="18">
    <source>
        <dbReference type="EMBL" id="KAF8387718.1"/>
    </source>
</evidence>
<evidence type="ECO:0000256" key="2">
    <source>
        <dbReference type="ARBA" id="ARBA00004167"/>
    </source>
</evidence>
<comment type="subcellular location">
    <subcellularLocation>
        <location evidence="2">Membrane</location>
        <topology evidence="2">Single-pass membrane protein</topology>
    </subcellularLocation>
</comment>
<dbReference type="EC" id="2.3.2.27" evidence="4"/>
<dbReference type="InterPro" id="IPR044600">
    <property type="entry name" value="ATL1/ATL16-like"/>
</dbReference>
<gene>
    <name evidence="18" type="ORF">HHK36_026372</name>
</gene>
<evidence type="ECO:0000256" key="13">
    <source>
        <dbReference type="ARBA" id="ARBA00024209"/>
    </source>
</evidence>
<dbReference type="InterPro" id="IPR001841">
    <property type="entry name" value="Znf_RING"/>
</dbReference>
<dbReference type="GO" id="GO:0008270">
    <property type="term" value="F:zinc ion binding"/>
    <property type="evidence" value="ECO:0007669"/>
    <property type="project" value="UniProtKB-KW"/>
</dbReference>
<keyword evidence="5" id="KW-0808">Transferase</keyword>
<evidence type="ECO:0000313" key="19">
    <source>
        <dbReference type="Proteomes" id="UP000655225"/>
    </source>
</evidence>
<keyword evidence="8 14" id="KW-0863">Zinc-finger</keyword>
<comment type="catalytic activity">
    <reaction evidence="1">
        <text>S-ubiquitinyl-[E2 ubiquitin-conjugating enzyme]-L-cysteine + [acceptor protein]-L-lysine = [E2 ubiquitin-conjugating enzyme]-L-cysteine + N(6)-ubiquitinyl-[acceptor protein]-L-lysine.</text>
        <dbReference type="EC" id="2.3.2.27"/>
    </reaction>
</comment>
<evidence type="ECO:0000256" key="3">
    <source>
        <dbReference type="ARBA" id="ARBA00004906"/>
    </source>
</evidence>
<dbReference type="CDD" id="cd16461">
    <property type="entry name" value="RING-H2_EL5-like"/>
    <property type="match status" value="1"/>
</dbReference>
<keyword evidence="11 16" id="KW-1133">Transmembrane helix</keyword>
<proteinExistence type="inferred from homology"/>
<evidence type="ECO:0000256" key="7">
    <source>
        <dbReference type="ARBA" id="ARBA00022723"/>
    </source>
</evidence>
<accession>A0A835D252</accession>
<dbReference type="InterPro" id="IPR013083">
    <property type="entry name" value="Znf_RING/FYVE/PHD"/>
</dbReference>
<comment type="caution">
    <text evidence="18">The sequence shown here is derived from an EMBL/GenBank/DDBJ whole genome shotgun (WGS) entry which is preliminary data.</text>
</comment>
<name>A0A835D252_TETSI</name>
<dbReference type="GO" id="GO:0061630">
    <property type="term" value="F:ubiquitin protein ligase activity"/>
    <property type="evidence" value="ECO:0007669"/>
    <property type="project" value="UniProtKB-EC"/>
</dbReference>
<dbReference type="Pfam" id="PF13639">
    <property type="entry name" value="zf-RING_2"/>
    <property type="match status" value="1"/>
</dbReference>
<evidence type="ECO:0000256" key="10">
    <source>
        <dbReference type="ARBA" id="ARBA00022833"/>
    </source>
</evidence>
<evidence type="ECO:0000256" key="6">
    <source>
        <dbReference type="ARBA" id="ARBA00022692"/>
    </source>
</evidence>
<reference evidence="18 19" key="1">
    <citation type="submission" date="2020-04" db="EMBL/GenBank/DDBJ databases">
        <title>Plant Genome Project.</title>
        <authorList>
            <person name="Zhang R.-G."/>
        </authorList>
    </citation>
    <scope>NUCLEOTIDE SEQUENCE [LARGE SCALE GENOMIC DNA]</scope>
    <source>
        <strain evidence="18">YNK0</strain>
        <tissue evidence="18">Leaf</tissue>
    </source>
</reference>
<dbReference type="SMART" id="SM00184">
    <property type="entry name" value="RING"/>
    <property type="match status" value="1"/>
</dbReference>
<evidence type="ECO:0000256" key="5">
    <source>
        <dbReference type="ARBA" id="ARBA00022679"/>
    </source>
</evidence>
<keyword evidence="10" id="KW-0862">Zinc</keyword>
<organism evidence="18 19">
    <name type="scientific">Tetracentron sinense</name>
    <name type="common">Spur-leaf</name>
    <dbReference type="NCBI Taxonomy" id="13715"/>
    <lineage>
        <taxon>Eukaryota</taxon>
        <taxon>Viridiplantae</taxon>
        <taxon>Streptophyta</taxon>
        <taxon>Embryophyta</taxon>
        <taxon>Tracheophyta</taxon>
        <taxon>Spermatophyta</taxon>
        <taxon>Magnoliopsida</taxon>
        <taxon>Trochodendrales</taxon>
        <taxon>Trochodendraceae</taxon>
        <taxon>Tetracentron</taxon>
    </lineage>
</organism>
<evidence type="ECO:0000256" key="11">
    <source>
        <dbReference type="ARBA" id="ARBA00022989"/>
    </source>
</evidence>
<comment type="similarity">
    <text evidence="13">Belongs to the RING-type zinc finger family. ATL subfamily.</text>
</comment>
<evidence type="ECO:0000256" key="4">
    <source>
        <dbReference type="ARBA" id="ARBA00012483"/>
    </source>
</evidence>
<evidence type="ECO:0000259" key="17">
    <source>
        <dbReference type="PROSITE" id="PS50089"/>
    </source>
</evidence>
<evidence type="ECO:0000256" key="9">
    <source>
        <dbReference type="ARBA" id="ARBA00022786"/>
    </source>
</evidence>
<evidence type="ECO:0000256" key="16">
    <source>
        <dbReference type="SAM" id="Phobius"/>
    </source>
</evidence>
<dbReference type="PROSITE" id="PS50089">
    <property type="entry name" value="ZF_RING_2"/>
    <property type="match status" value="1"/>
</dbReference>
<feature type="compositionally biased region" description="Low complexity" evidence="15">
    <location>
        <begin position="260"/>
        <end position="272"/>
    </location>
</feature>
<dbReference type="FunFam" id="3.30.40.10:FF:000475">
    <property type="entry name" value="RING-H2 finger protein ATL3"/>
    <property type="match status" value="1"/>
</dbReference>
<keyword evidence="12 16" id="KW-0472">Membrane</keyword>
<comment type="pathway">
    <text evidence="3">Protein modification; protein ubiquitination.</text>
</comment>
<keyword evidence="7" id="KW-0479">Metal-binding</keyword>
<feature type="compositionally biased region" description="Basic and acidic residues" evidence="15">
    <location>
        <begin position="276"/>
        <end position="285"/>
    </location>
</feature>
<feature type="domain" description="RING-type" evidence="17">
    <location>
        <begin position="105"/>
        <end position="147"/>
    </location>
</feature>
<dbReference type="EMBL" id="JABCRI010000020">
    <property type="protein sequence ID" value="KAF8387718.1"/>
    <property type="molecule type" value="Genomic_DNA"/>
</dbReference>